<protein>
    <submittedName>
        <fullName evidence="2">Uncharacterized protein</fullName>
    </submittedName>
</protein>
<accession>A0A3P7LBU7</accession>
<dbReference type="Proteomes" id="UP000281553">
    <property type="component" value="Unassembled WGS sequence"/>
</dbReference>
<name>A0A3P7LBU7_DIBLA</name>
<keyword evidence="3" id="KW-1185">Reference proteome</keyword>
<sequence length="310" mass="33985">MGVTNQSDGGKSNPQNADLSGNSWSKFSRACEKPKCGASSLVEDDDSASSETGTTVVFKSMGDTYRPIPPRLVISNEDYVPVETSTLDDSIISTEILEMSGEGSRTPVPVTVRIEVPSTRPNPPDNFRQINSDTLPAEEPNSSRVIGATTSVHTTTMQPTEGEDIEGLLFRGHSEISRKIDLDDVLRRGGSLVIKNMIPTVTLSDCYVPRDHVPGFTPVNTTISTTTVSEPLDEMECRHVVEVKTRDSQTQTAENSISTDLRRKQGARTVPLRQFAARPMKTSPSLKQGLLEQLIMETIQALNINRLRRN</sequence>
<proteinExistence type="predicted"/>
<feature type="region of interest" description="Disordered" evidence="1">
    <location>
        <begin position="1"/>
        <end position="24"/>
    </location>
</feature>
<dbReference type="OrthoDB" id="6252923at2759"/>
<evidence type="ECO:0000313" key="3">
    <source>
        <dbReference type="Proteomes" id="UP000281553"/>
    </source>
</evidence>
<dbReference type="AlphaFoldDB" id="A0A3P7LBU7"/>
<reference evidence="2 3" key="1">
    <citation type="submission" date="2018-11" db="EMBL/GenBank/DDBJ databases">
        <authorList>
            <consortium name="Pathogen Informatics"/>
        </authorList>
    </citation>
    <scope>NUCLEOTIDE SEQUENCE [LARGE SCALE GENOMIC DNA]</scope>
</reference>
<dbReference type="EMBL" id="UYRU01059710">
    <property type="protein sequence ID" value="VDN14585.1"/>
    <property type="molecule type" value="Genomic_DNA"/>
</dbReference>
<organism evidence="2 3">
    <name type="scientific">Dibothriocephalus latus</name>
    <name type="common">Fish tapeworm</name>
    <name type="synonym">Diphyllobothrium latum</name>
    <dbReference type="NCBI Taxonomy" id="60516"/>
    <lineage>
        <taxon>Eukaryota</taxon>
        <taxon>Metazoa</taxon>
        <taxon>Spiralia</taxon>
        <taxon>Lophotrochozoa</taxon>
        <taxon>Platyhelminthes</taxon>
        <taxon>Cestoda</taxon>
        <taxon>Eucestoda</taxon>
        <taxon>Diphyllobothriidea</taxon>
        <taxon>Diphyllobothriidae</taxon>
        <taxon>Dibothriocephalus</taxon>
    </lineage>
</organism>
<evidence type="ECO:0000256" key="1">
    <source>
        <dbReference type="SAM" id="MobiDB-lite"/>
    </source>
</evidence>
<gene>
    <name evidence="2" type="ORF">DILT_LOCUS10416</name>
</gene>
<evidence type="ECO:0000313" key="2">
    <source>
        <dbReference type="EMBL" id="VDN14585.1"/>
    </source>
</evidence>